<dbReference type="Pfam" id="PF01725">
    <property type="entry name" value="Ham1p_like"/>
    <property type="match status" value="1"/>
</dbReference>
<proteinExistence type="inferred from homology"/>
<evidence type="ECO:0000313" key="9">
    <source>
        <dbReference type="EMBL" id="CAB4917366.1"/>
    </source>
</evidence>
<accession>A0A6J7HF66</accession>
<evidence type="ECO:0000256" key="3">
    <source>
        <dbReference type="ARBA" id="ARBA00022741"/>
    </source>
</evidence>
<dbReference type="GO" id="GO:0000166">
    <property type="term" value="F:nucleotide binding"/>
    <property type="evidence" value="ECO:0007669"/>
    <property type="project" value="UniProtKB-KW"/>
</dbReference>
<name>A0A6J7HF66_9ZZZZ</name>
<dbReference type="InterPro" id="IPR020922">
    <property type="entry name" value="dITP/XTP_pyrophosphatase"/>
</dbReference>
<keyword evidence="5" id="KW-0460">Magnesium</keyword>
<keyword evidence="3" id="KW-0547">Nucleotide-binding</keyword>
<dbReference type="Gene3D" id="3.90.950.10">
    <property type="match status" value="1"/>
</dbReference>
<keyword evidence="2" id="KW-0479">Metal-binding</keyword>
<comment type="similarity">
    <text evidence="1">Belongs to the HAM1 NTPase family.</text>
</comment>
<dbReference type="PANTHER" id="PTHR11067">
    <property type="entry name" value="INOSINE TRIPHOSPHATE PYROPHOSPHATASE/HAM1 PROTEIN"/>
    <property type="match status" value="1"/>
</dbReference>
<evidence type="ECO:0000256" key="6">
    <source>
        <dbReference type="ARBA" id="ARBA00023080"/>
    </source>
</evidence>
<gene>
    <name evidence="7" type="ORF">UFOPK2658_00646</name>
    <name evidence="8" type="ORF">UFOPK3304_01969</name>
    <name evidence="9" type="ORF">UFOPK3494_01884</name>
</gene>
<dbReference type="PANTHER" id="PTHR11067:SF9">
    <property type="entry name" value="INOSINE TRIPHOSPHATE PYROPHOSPHATASE"/>
    <property type="match status" value="1"/>
</dbReference>
<dbReference type="SUPFAM" id="SSF52972">
    <property type="entry name" value="ITPase-like"/>
    <property type="match status" value="1"/>
</dbReference>
<evidence type="ECO:0000256" key="4">
    <source>
        <dbReference type="ARBA" id="ARBA00022801"/>
    </source>
</evidence>
<evidence type="ECO:0000313" key="7">
    <source>
        <dbReference type="EMBL" id="CAB4715174.1"/>
    </source>
</evidence>
<dbReference type="InterPro" id="IPR002637">
    <property type="entry name" value="RdgB/HAM1"/>
</dbReference>
<keyword evidence="6" id="KW-0546">Nucleotide metabolism</keyword>
<dbReference type="EMBL" id="CAEZYH010000018">
    <property type="protein sequence ID" value="CAB4715174.1"/>
    <property type="molecule type" value="Genomic_DNA"/>
</dbReference>
<dbReference type="AlphaFoldDB" id="A0A6J7HF66"/>
<dbReference type="GO" id="GO:0009143">
    <property type="term" value="P:nucleoside triphosphate catabolic process"/>
    <property type="evidence" value="ECO:0007669"/>
    <property type="project" value="InterPro"/>
</dbReference>
<dbReference type="GO" id="GO:0009117">
    <property type="term" value="P:nucleotide metabolic process"/>
    <property type="evidence" value="ECO:0007669"/>
    <property type="project" value="UniProtKB-KW"/>
</dbReference>
<protein>
    <submittedName>
        <fullName evidence="9">Unannotated protein</fullName>
    </submittedName>
</protein>
<evidence type="ECO:0000256" key="5">
    <source>
        <dbReference type="ARBA" id="ARBA00022842"/>
    </source>
</evidence>
<evidence type="ECO:0000313" key="8">
    <source>
        <dbReference type="EMBL" id="CAB4884253.1"/>
    </source>
</evidence>
<dbReference type="CDD" id="cd00515">
    <property type="entry name" value="HAM1"/>
    <property type="match status" value="1"/>
</dbReference>
<evidence type="ECO:0000256" key="2">
    <source>
        <dbReference type="ARBA" id="ARBA00022723"/>
    </source>
</evidence>
<organism evidence="9">
    <name type="scientific">freshwater metagenome</name>
    <dbReference type="NCBI Taxonomy" id="449393"/>
    <lineage>
        <taxon>unclassified sequences</taxon>
        <taxon>metagenomes</taxon>
        <taxon>ecological metagenomes</taxon>
    </lineage>
</organism>
<dbReference type="GO" id="GO:0046872">
    <property type="term" value="F:metal ion binding"/>
    <property type="evidence" value="ECO:0007669"/>
    <property type="project" value="UniProtKB-KW"/>
</dbReference>
<dbReference type="InterPro" id="IPR029001">
    <property type="entry name" value="ITPase-like_fam"/>
</dbReference>
<keyword evidence="4" id="KW-0378">Hydrolase</keyword>
<dbReference type="EMBL" id="CAFBMF010000220">
    <property type="protein sequence ID" value="CAB4917366.1"/>
    <property type="molecule type" value="Genomic_DNA"/>
</dbReference>
<reference evidence="9" key="1">
    <citation type="submission" date="2020-05" db="EMBL/GenBank/DDBJ databases">
        <authorList>
            <person name="Chiriac C."/>
            <person name="Salcher M."/>
            <person name="Ghai R."/>
            <person name="Kavagutti S V."/>
        </authorList>
    </citation>
    <scope>NUCLEOTIDE SEQUENCE</scope>
</reference>
<dbReference type="GO" id="GO:0047429">
    <property type="term" value="F:nucleoside triphosphate diphosphatase activity"/>
    <property type="evidence" value="ECO:0007669"/>
    <property type="project" value="InterPro"/>
</dbReference>
<dbReference type="EMBL" id="CAFBLJ010000193">
    <property type="protein sequence ID" value="CAB4884253.1"/>
    <property type="molecule type" value="Genomic_DNA"/>
</dbReference>
<sequence length="219" mass="23765">MSADRVLPTFVCASANPDKVYEIEQLLDGVVHLLPRPAEIPDVVEDADTLVGNARLKAMAILQATGLPAVADDTGMFVDALPGELGVRTARYADDRPEHAETPYAANRAKLLDALREKDCASEVERAAYFVTVVIVCFPDGSELIVEGRCDGHIALAERGSRGFGFDPLFVPSPGAFDGDQRTFAEMSDAEKNELSHRGRAFRALASHPFFATLEFPCR</sequence>
<evidence type="ECO:0000256" key="1">
    <source>
        <dbReference type="ARBA" id="ARBA00008023"/>
    </source>
</evidence>
<dbReference type="HAMAP" id="MF_01405">
    <property type="entry name" value="Non_canon_purine_NTPase"/>
    <property type="match status" value="1"/>
</dbReference>
<dbReference type="GO" id="GO:0017111">
    <property type="term" value="F:ribonucleoside triphosphate phosphatase activity"/>
    <property type="evidence" value="ECO:0007669"/>
    <property type="project" value="InterPro"/>
</dbReference>
<dbReference type="GO" id="GO:0005829">
    <property type="term" value="C:cytosol"/>
    <property type="evidence" value="ECO:0007669"/>
    <property type="project" value="TreeGrafter"/>
</dbReference>